<dbReference type="InterPro" id="IPR009042">
    <property type="entry name" value="RNA_pol_sigma70_r1_2"/>
</dbReference>
<evidence type="ECO:0000256" key="2">
    <source>
        <dbReference type="ARBA" id="ARBA00023015"/>
    </source>
</evidence>
<dbReference type="Pfam" id="PF04539">
    <property type="entry name" value="Sigma70_r3"/>
    <property type="match status" value="1"/>
</dbReference>
<dbReference type="Pfam" id="PF04545">
    <property type="entry name" value="Sigma70_r4"/>
    <property type="match status" value="1"/>
</dbReference>
<dbReference type="PROSITE" id="PS00715">
    <property type="entry name" value="SIGMA70_1"/>
    <property type="match status" value="1"/>
</dbReference>
<dbReference type="PROSITE" id="PS00716">
    <property type="entry name" value="SIGMA70_2"/>
    <property type="match status" value="1"/>
</dbReference>
<dbReference type="NCBIfam" id="TIGR02937">
    <property type="entry name" value="sigma70-ECF"/>
    <property type="match status" value="1"/>
</dbReference>
<dbReference type="SUPFAM" id="SSF88946">
    <property type="entry name" value="Sigma2 domain of RNA polymerase sigma factors"/>
    <property type="match status" value="1"/>
</dbReference>
<dbReference type="InterPro" id="IPR007630">
    <property type="entry name" value="RNA_pol_sigma70_r4"/>
</dbReference>
<evidence type="ECO:0000256" key="4">
    <source>
        <dbReference type="ARBA" id="ARBA00023125"/>
    </source>
</evidence>
<feature type="domain" description="RNA polymerase sigma-70" evidence="7">
    <location>
        <begin position="108"/>
        <end position="121"/>
    </location>
</feature>
<dbReference type="RefSeq" id="WP_051796227.1">
    <property type="nucleotide sequence ID" value="NZ_QHKI01000079.1"/>
</dbReference>
<dbReference type="SUPFAM" id="SSF88659">
    <property type="entry name" value="Sigma3 and sigma4 domains of RNA polymerase sigma factors"/>
    <property type="match status" value="2"/>
</dbReference>
<keyword evidence="4 6" id="KW-0238">DNA-binding</keyword>
<dbReference type="Gene3D" id="1.10.601.10">
    <property type="entry name" value="RNA Polymerase Primary Sigma Factor"/>
    <property type="match status" value="2"/>
</dbReference>
<dbReference type="InterPro" id="IPR007624">
    <property type="entry name" value="RNA_pol_sigma70_r3"/>
</dbReference>
<dbReference type="AlphaFoldDB" id="A0A428YJN2"/>
<dbReference type="GO" id="GO:0016987">
    <property type="term" value="F:sigma factor activity"/>
    <property type="evidence" value="ECO:0007669"/>
    <property type="project" value="UniProtKB-KW"/>
</dbReference>
<evidence type="ECO:0000256" key="3">
    <source>
        <dbReference type="ARBA" id="ARBA00023082"/>
    </source>
</evidence>
<evidence type="ECO:0000256" key="1">
    <source>
        <dbReference type="ARBA" id="ARBA00007788"/>
    </source>
</evidence>
<sequence>MSVETTKAVARPREDADLVGYYLAEVGATPLLTAQQEVELSKRIEAGLYATELLRRHAEGEEIGHDPAELKIIAREGVKAKDHMIRANLRLVVSQARKRSQAGLPMLDVIQEGNLGLIRAVEKFDYSKGFKFSTYAMAWIKQAIGRGLAEQTRTVRLPVHVVEELAKFRRVERKLETKLNRDPTPEELAEEVGTTAERIVELRRAGRDAVSLDTPVGEDGDSKIADLVPDMEAENAAETLEREELYSELRKQIATLPQREALIISLRYGLHDGHEYTLQQVADRIGLTRERIRQLEKHALAELRHPSRNQNLLALAG</sequence>
<dbReference type="Pfam" id="PF00140">
    <property type="entry name" value="Sigma70_r1_2"/>
    <property type="match status" value="1"/>
</dbReference>
<protein>
    <recommendedName>
        <fullName evidence="6">RNA polymerase sigma factor</fullName>
    </recommendedName>
</protein>
<dbReference type="InterPro" id="IPR000943">
    <property type="entry name" value="RNA_pol_sigma70"/>
</dbReference>
<dbReference type="GO" id="GO:0006352">
    <property type="term" value="P:DNA-templated transcription initiation"/>
    <property type="evidence" value="ECO:0007669"/>
    <property type="project" value="InterPro"/>
</dbReference>
<dbReference type="EMBL" id="QHKI01000079">
    <property type="protein sequence ID" value="RSM67802.1"/>
    <property type="molecule type" value="Genomic_DNA"/>
</dbReference>
<evidence type="ECO:0000259" key="7">
    <source>
        <dbReference type="PROSITE" id="PS00715"/>
    </source>
</evidence>
<dbReference type="Pfam" id="PF04542">
    <property type="entry name" value="Sigma70_r2"/>
    <property type="match status" value="1"/>
</dbReference>
<dbReference type="InterPro" id="IPR014284">
    <property type="entry name" value="RNA_pol_sigma-70_dom"/>
</dbReference>
<evidence type="ECO:0000313" key="10">
    <source>
        <dbReference type="Proteomes" id="UP000287547"/>
    </source>
</evidence>
<reference evidence="9 10" key="1">
    <citation type="submission" date="2018-05" db="EMBL/GenBank/DDBJ databases">
        <title>Evolution of GPA BGCs.</title>
        <authorList>
            <person name="Waglechner N."/>
            <person name="Wright G.D."/>
        </authorList>
    </citation>
    <scope>NUCLEOTIDE SEQUENCE [LARGE SCALE GENOMIC DNA]</scope>
    <source>
        <strain evidence="9 10">A82846</strain>
    </source>
</reference>
<proteinExistence type="inferred from homology"/>
<comment type="similarity">
    <text evidence="1 6">Belongs to the sigma-70 factor family.</text>
</comment>
<dbReference type="InterPro" id="IPR007627">
    <property type="entry name" value="RNA_pol_sigma70_r2"/>
</dbReference>
<keyword evidence="3 6" id="KW-0731">Sigma factor</keyword>
<gene>
    <name evidence="9" type="ORF">DMH04_48100</name>
</gene>
<dbReference type="PANTHER" id="PTHR30603:SF60">
    <property type="entry name" value="RNA POLYMERASE SIGMA FACTOR RPOD"/>
    <property type="match status" value="1"/>
</dbReference>
<feature type="domain" description="RNA polymerase sigma-70" evidence="8">
    <location>
        <begin position="277"/>
        <end position="303"/>
    </location>
</feature>
<organism evidence="9 10">
    <name type="scientific">Kibdelosporangium aridum</name>
    <dbReference type="NCBI Taxonomy" id="2030"/>
    <lineage>
        <taxon>Bacteria</taxon>
        <taxon>Bacillati</taxon>
        <taxon>Actinomycetota</taxon>
        <taxon>Actinomycetes</taxon>
        <taxon>Pseudonocardiales</taxon>
        <taxon>Pseudonocardiaceae</taxon>
        <taxon>Kibdelosporangium</taxon>
    </lineage>
</organism>
<dbReference type="InterPro" id="IPR036388">
    <property type="entry name" value="WH-like_DNA-bd_sf"/>
</dbReference>
<dbReference type="CDD" id="cd06171">
    <property type="entry name" value="Sigma70_r4"/>
    <property type="match status" value="1"/>
</dbReference>
<evidence type="ECO:0000259" key="8">
    <source>
        <dbReference type="PROSITE" id="PS00716"/>
    </source>
</evidence>
<evidence type="ECO:0000313" key="9">
    <source>
        <dbReference type="EMBL" id="RSM67802.1"/>
    </source>
</evidence>
<keyword evidence="5 6" id="KW-0804">Transcription</keyword>
<evidence type="ECO:0000256" key="5">
    <source>
        <dbReference type="ARBA" id="ARBA00023163"/>
    </source>
</evidence>
<dbReference type="OrthoDB" id="9804285at2"/>
<evidence type="ECO:0000256" key="6">
    <source>
        <dbReference type="RuleBase" id="RU362124"/>
    </source>
</evidence>
<dbReference type="Gene3D" id="1.10.10.10">
    <property type="entry name" value="Winged helix-like DNA-binding domain superfamily/Winged helix DNA-binding domain"/>
    <property type="match status" value="2"/>
</dbReference>
<dbReference type="Proteomes" id="UP000287547">
    <property type="component" value="Unassembled WGS sequence"/>
</dbReference>
<dbReference type="InterPro" id="IPR013324">
    <property type="entry name" value="RNA_pol_sigma_r3/r4-like"/>
</dbReference>
<dbReference type="PRINTS" id="PR00046">
    <property type="entry name" value="SIGMA70FCT"/>
</dbReference>
<keyword evidence="2 6" id="KW-0805">Transcription regulation</keyword>
<name>A0A428YJN2_KIBAR</name>
<comment type="function">
    <text evidence="6">Sigma factors are initiation factors that promote the attachment of RNA polymerase to specific initiation sites and are then released.</text>
</comment>
<dbReference type="PANTHER" id="PTHR30603">
    <property type="entry name" value="RNA POLYMERASE SIGMA FACTOR RPO"/>
    <property type="match status" value="1"/>
</dbReference>
<dbReference type="GO" id="GO:0003677">
    <property type="term" value="F:DNA binding"/>
    <property type="evidence" value="ECO:0007669"/>
    <property type="project" value="UniProtKB-KW"/>
</dbReference>
<dbReference type="InterPro" id="IPR013325">
    <property type="entry name" value="RNA_pol_sigma_r2"/>
</dbReference>
<comment type="caution">
    <text evidence="9">The sequence shown here is derived from an EMBL/GenBank/DDBJ whole genome shotgun (WGS) entry which is preliminary data.</text>
</comment>
<dbReference type="InterPro" id="IPR050239">
    <property type="entry name" value="Sigma-70_RNA_pol_init_factors"/>
</dbReference>
<accession>A0A428YJN2</accession>